<feature type="domain" description="C2H2-type" evidence="9">
    <location>
        <begin position="35"/>
        <end position="64"/>
    </location>
</feature>
<dbReference type="AlphaFoldDB" id="A0A162KLP9"/>
<accession>A0A162KLP9</accession>
<evidence type="ECO:0000256" key="1">
    <source>
        <dbReference type="ARBA" id="ARBA00004123"/>
    </source>
</evidence>
<dbReference type="InterPro" id="IPR013087">
    <property type="entry name" value="Znf_C2H2_type"/>
</dbReference>
<dbReference type="GO" id="GO:0006351">
    <property type="term" value="P:DNA-templated transcription"/>
    <property type="evidence" value="ECO:0007669"/>
    <property type="project" value="InterPro"/>
</dbReference>
<dbReference type="STRING" id="1081108.A0A162KLP9"/>
<feature type="region of interest" description="Disordered" evidence="8">
    <location>
        <begin position="1"/>
        <end position="30"/>
    </location>
</feature>
<dbReference type="Proteomes" id="UP000076881">
    <property type="component" value="Unassembled WGS sequence"/>
</dbReference>
<keyword evidence="5" id="KW-0862">Zinc</keyword>
<dbReference type="GO" id="GO:0008270">
    <property type="term" value="F:zinc ion binding"/>
    <property type="evidence" value="ECO:0007669"/>
    <property type="project" value="UniProtKB-KW"/>
</dbReference>
<dbReference type="PANTHER" id="PTHR40626:SF11">
    <property type="entry name" value="ZINC FINGER PROTEIN YPR022C"/>
    <property type="match status" value="1"/>
</dbReference>
<dbReference type="PANTHER" id="PTHR40626">
    <property type="entry name" value="MIP31509P"/>
    <property type="match status" value="1"/>
</dbReference>
<gene>
    <name evidence="10" type="ORF">LEL_00461</name>
</gene>
<comment type="caution">
    <text evidence="10">The sequence shown here is derived from an EMBL/GenBank/DDBJ whole genome shotgun (WGS) entry which is preliminary data.</text>
</comment>
<dbReference type="Pfam" id="PF04082">
    <property type="entry name" value="Fungal_trans"/>
    <property type="match status" value="1"/>
</dbReference>
<evidence type="ECO:0000259" key="9">
    <source>
        <dbReference type="PROSITE" id="PS50157"/>
    </source>
</evidence>
<dbReference type="OrthoDB" id="427030at2759"/>
<feature type="domain" description="C2H2-type" evidence="9">
    <location>
        <begin position="65"/>
        <end position="94"/>
    </location>
</feature>
<evidence type="ECO:0000256" key="4">
    <source>
        <dbReference type="ARBA" id="ARBA00022771"/>
    </source>
</evidence>
<keyword evidence="3" id="KW-0677">Repeat</keyword>
<dbReference type="GO" id="GO:0005634">
    <property type="term" value="C:nucleus"/>
    <property type="evidence" value="ECO:0007669"/>
    <property type="project" value="UniProtKB-SubCell"/>
</dbReference>
<evidence type="ECO:0000256" key="7">
    <source>
        <dbReference type="PROSITE-ProRule" id="PRU00042"/>
    </source>
</evidence>
<dbReference type="SMART" id="SM00355">
    <property type="entry name" value="ZnF_C2H2"/>
    <property type="match status" value="2"/>
</dbReference>
<dbReference type="GO" id="GO:0000978">
    <property type="term" value="F:RNA polymerase II cis-regulatory region sequence-specific DNA binding"/>
    <property type="evidence" value="ECO:0007669"/>
    <property type="project" value="InterPro"/>
</dbReference>
<dbReference type="InterPro" id="IPR051059">
    <property type="entry name" value="VerF-like"/>
</dbReference>
<evidence type="ECO:0000256" key="8">
    <source>
        <dbReference type="SAM" id="MobiDB-lite"/>
    </source>
</evidence>
<keyword evidence="2" id="KW-0479">Metal-binding</keyword>
<dbReference type="GO" id="GO:0000981">
    <property type="term" value="F:DNA-binding transcription factor activity, RNA polymerase II-specific"/>
    <property type="evidence" value="ECO:0007669"/>
    <property type="project" value="InterPro"/>
</dbReference>
<dbReference type="Pfam" id="PF00096">
    <property type="entry name" value="zf-C2H2"/>
    <property type="match status" value="2"/>
</dbReference>
<keyword evidence="6" id="KW-0539">Nucleus</keyword>
<dbReference type="PROSITE" id="PS00028">
    <property type="entry name" value="ZINC_FINGER_C2H2_1"/>
    <property type="match status" value="2"/>
</dbReference>
<organism evidence="10 11">
    <name type="scientific">Akanthomyces lecanii RCEF 1005</name>
    <dbReference type="NCBI Taxonomy" id="1081108"/>
    <lineage>
        <taxon>Eukaryota</taxon>
        <taxon>Fungi</taxon>
        <taxon>Dikarya</taxon>
        <taxon>Ascomycota</taxon>
        <taxon>Pezizomycotina</taxon>
        <taxon>Sordariomycetes</taxon>
        <taxon>Hypocreomycetidae</taxon>
        <taxon>Hypocreales</taxon>
        <taxon>Cordycipitaceae</taxon>
        <taxon>Akanthomyces</taxon>
        <taxon>Cordyceps confragosa</taxon>
    </lineage>
</organism>
<evidence type="ECO:0000256" key="5">
    <source>
        <dbReference type="ARBA" id="ARBA00022833"/>
    </source>
</evidence>
<dbReference type="CDD" id="cd12148">
    <property type="entry name" value="fungal_TF_MHR"/>
    <property type="match status" value="1"/>
</dbReference>
<feature type="region of interest" description="Disordered" evidence="8">
    <location>
        <begin position="92"/>
        <end position="116"/>
    </location>
</feature>
<dbReference type="InterPro" id="IPR036236">
    <property type="entry name" value="Znf_C2H2_sf"/>
</dbReference>
<protein>
    <submittedName>
        <fullName evidence="10">Transcription factor</fullName>
    </submittedName>
</protein>
<reference evidence="10 11" key="1">
    <citation type="journal article" date="2016" name="Genome Biol. Evol.">
        <title>Divergent and convergent evolution of fungal pathogenicity.</title>
        <authorList>
            <person name="Shang Y."/>
            <person name="Xiao G."/>
            <person name="Zheng P."/>
            <person name="Cen K."/>
            <person name="Zhan S."/>
            <person name="Wang C."/>
        </authorList>
    </citation>
    <scope>NUCLEOTIDE SEQUENCE [LARGE SCALE GENOMIC DNA]</scope>
    <source>
        <strain evidence="10 11">RCEF 1005</strain>
    </source>
</reference>
<proteinExistence type="predicted"/>
<sequence>MSAPPGSLSPHNGMASPGPARKRKRKSRKGLEKRFTCEIDACGKVYSRAEHLQRHQLNHNSPQTFRCDFSDCSRTFVRPDLLKRHLDRHVAKGTHGADTNAAEARSPSPQTPEAPMHAQGYTQQAHVLAVNDGYRVTAATRQFRSNATGSHMGPVDTVARGGTQVPLQNLPNHNPHQVDMGYGLATARYTQAPERRSTPLQTAPAMNQMALYEPMPLGDAGPVFGADAGLHKSPTGGMPEDFMAYLFDSASNASGGGTGMLPAASMNYGDLNHNQNPNSNSYFGSQSGPIQQIGPQQIMSVYNLLEPNMPEASMSDTRSQELFDYIKTRFHGHEHDDLCHTKDSIISGDRSSSEHMLSKRMMQAYIGSFWKHFSAQMPILHKPTFVADKTPTILLLVIMAIGAACLDKKRGTEVTLAGVRLSNFLVTHLRWEVFMDPGFRPPAKLWVFQTLIFLELYEKMCSTRELHERAHIHHATTITLMRRGRSLIGKSSSDSPIHAGGSAPAKTADEQWEQWIINESTRRAACAAFTVDSLHATMFGHSAVMAAHEMRLPLPCDDSLWTATSSAEFSRVEKRLMKQGVTPISFLEGLKKTLNKQHVHTTYFVRGVLMAGLLNVTYHLNQRDLQANVLGGGMAHTPGGRDKWRTALTRAYDFWKTDFDCFLTGKEPPRDPYGDDEVDTEICTMFESRTVLHHLAHMAMHADIVDCQIFAGAKRLLGRPVGANEFSAAQRRIKEDWAPSAKARDAAFYALKVLRFVLAPDQIGRKEDVPVRSQPGQPYEVRNDILLNRPWVLYFAALIIWCYGYALEGPTLRYAEPTTHRDRWAQMRGYLSVHASLDEPSELQDMRGFNGNIALLMVLRDSLGQSRWELLHEAGKLLQNCIVLSQGRGTP</sequence>
<dbReference type="SUPFAM" id="SSF57667">
    <property type="entry name" value="beta-beta-alpha zinc fingers"/>
    <property type="match status" value="1"/>
</dbReference>
<dbReference type="GO" id="GO:0000785">
    <property type="term" value="C:chromatin"/>
    <property type="evidence" value="ECO:0007669"/>
    <property type="project" value="TreeGrafter"/>
</dbReference>
<evidence type="ECO:0000256" key="3">
    <source>
        <dbReference type="ARBA" id="ARBA00022737"/>
    </source>
</evidence>
<comment type="subcellular location">
    <subcellularLocation>
        <location evidence="1">Nucleus</location>
    </subcellularLocation>
</comment>
<evidence type="ECO:0000256" key="6">
    <source>
        <dbReference type="ARBA" id="ARBA00023242"/>
    </source>
</evidence>
<name>A0A162KLP9_CORDF</name>
<keyword evidence="4 7" id="KW-0863">Zinc-finger</keyword>
<dbReference type="EMBL" id="AZHF01000001">
    <property type="protein sequence ID" value="OAA80916.1"/>
    <property type="molecule type" value="Genomic_DNA"/>
</dbReference>
<evidence type="ECO:0000313" key="10">
    <source>
        <dbReference type="EMBL" id="OAA80916.1"/>
    </source>
</evidence>
<dbReference type="PROSITE" id="PS50157">
    <property type="entry name" value="ZINC_FINGER_C2H2_2"/>
    <property type="match status" value="2"/>
</dbReference>
<evidence type="ECO:0000256" key="2">
    <source>
        <dbReference type="ARBA" id="ARBA00022723"/>
    </source>
</evidence>
<keyword evidence="11" id="KW-1185">Reference proteome</keyword>
<dbReference type="Gene3D" id="3.30.160.60">
    <property type="entry name" value="Classic Zinc Finger"/>
    <property type="match status" value="1"/>
</dbReference>
<evidence type="ECO:0000313" key="11">
    <source>
        <dbReference type="Proteomes" id="UP000076881"/>
    </source>
</evidence>
<dbReference type="InterPro" id="IPR007219">
    <property type="entry name" value="XnlR_reg_dom"/>
</dbReference>